<dbReference type="InterPro" id="IPR036291">
    <property type="entry name" value="NAD(P)-bd_dom_sf"/>
</dbReference>
<keyword evidence="2" id="KW-0521">NADP</keyword>
<evidence type="ECO:0000313" key="5">
    <source>
        <dbReference type="Proteomes" id="UP000799537"/>
    </source>
</evidence>
<dbReference type="InterPro" id="IPR020904">
    <property type="entry name" value="Sc_DH/Rdtase_CS"/>
</dbReference>
<evidence type="ECO:0000256" key="3">
    <source>
        <dbReference type="ARBA" id="ARBA00023002"/>
    </source>
</evidence>
<protein>
    <recommendedName>
        <fullName evidence="6">5'-hydroxyaverantin dehydrogenase</fullName>
    </recommendedName>
</protein>
<dbReference type="PANTHER" id="PTHR43180">
    <property type="entry name" value="3-OXOACYL-(ACYL-CARRIER-PROTEIN) REDUCTASE (AFU_ORTHOLOGUE AFUA_6G11210)"/>
    <property type="match status" value="1"/>
</dbReference>
<dbReference type="PROSITE" id="PS00061">
    <property type="entry name" value="ADH_SHORT"/>
    <property type="match status" value="1"/>
</dbReference>
<dbReference type="RefSeq" id="XP_033660335.1">
    <property type="nucleotide sequence ID" value="XM_033809744.1"/>
</dbReference>
<sequence>MAPNTQFNKNVAISHDATFDPENLKGKSVIVTGGASGIGEAAMRSFVKAGAFVTFGDLVSDRGEALVSELGQENVAFVPCNVLTWNHQLSLFKTALDKSPSKTIDVVFANAGLNKHDDIVQHEAVTHDGDPVEPDFTVLKTNLLGVAYTTKLANFYFTKQSKGDARDSCLIITASMSGYIDHPGSPQYNASKWAIRGLMRSLRHTGPSVGMRVNVIAPWFIHTRILSDETARLLKDAGFDFADIDDAAAAVLHFASDKEINGRTFCVAPKAVSKRGYYDLEKDDWNPDDSITFWQELAFNLGAKVRRPDRSG</sequence>
<dbReference type="GO" id="GO:0016491">
    <property type="term" value="F:oxidoreductase activity"/>
    <property type="evidence" value="ECO:0007669"/>
    <property type="project" value="UniProtKB-KW"/>
</dbReference>
<dbReference type="InterPro" id="IPR002347">
    <property type="entry name" value="SDR_fam"/>
</dbReference>
<keyword evidence="3" id="KW-0560">Oxidoreductase</keyword>
<evidence type="ECO:0000256" key="2">
    <source>
        <dbReference type="ARBA" id="ARBA00022857"/>
    </source>
</evidence>
<dbReference type="AlphaFoldDB" id="A0A6A6C159"/>
<accession>A0A6A6C159</accession>
<dbReference type="Gene3D" id="3.40.50.720">
    <property type="entry name" value="NAD(P)-binding Rossmann-like Domain"/>
    <property type="match status" value="1"/>
</dbReference>
<dbReference type="GeneID" id="54563016"/>
<dbReference type="Pfam" id="PF00106">
    <property type="entry name" value="adh_short"/>
    <property type="match status" value="1"/>
</dbReference>
<dbReference type="EMBL" id="ML993637">
    <property type="protein sequence ID" value="KAF2159446.1"/>
    <property type="molecule type" value="Genomic_DNA"/>
</dbReference>
<dbReference type="PRINTS" id="PR00081">
    <property type="entry name" value="GDHRDH"/>
</dbReference>
<dbReference type="OrthoDB" id="5371740at2759"/>
<keyword evidence="5" id="KW-1185">Reference proteome</keyword>
<reference evidence="4" key="1">
    <citation type="journal article" date="2020" name="Stud. Mycol.">
        <title>101 Dothideomycetes genomes: a test case for predicting lifestyles and emergence of pathogens.</title>
        <authorList>
            <person name="Haridas S."/>
            <person name="Albert R."/>
            <person name="Binder M."/>
            <person name="Bloem J."/>
            <person name="Labutti K."/>
            <person name="Salamov A."/>
            <person name="Andreopoulos B."/>
            <person name="Baker S."/>
            <person name="Barry K."/>
            <person name="Bills G."/>
            <person name="Bluhm B."/>
            <person name="Cannon C."/>
            <person name="Castanera R."/>
            <person name="Culley D."/>
            <person name="Daum C."/>
            <person name="Ezra D."/>
            <person name="Gonzalez J."/>
            <person name="Henrissat B."/>
            <person name="Kuo A."/>
            <person name="Liang C."/>
            <person name="Lipzen A."/>
            <person name="Lutzoni F."/>
            <person name="Magnuson J."/>
            <person name="Mondo S."/>
            <person name="Nolan M."/>
            <person name="Ohm R."/>
            <person name="Pangilinan J."/>
            <person name="Park H.-J."/>
            <person name="Ramirez L."/>
            <person name="Alfaro M."/>
            <person name="Sun H."/>
            <person name="Tritt A."/>
            <person name="Yoshinaga Y."/>
            <person name="Zwiers L.-H."/>
            <person name="Turgeon B."/>
            <person name="Goodwin S."/>
            <person name="Spatafora J."/>
            <person name="Crous P."/>
            <person name="Grigoriev I."/>
        </authorList>
    </citation>
    <scope>NUCLEOTIDE SEQUENCE</scope>
    <source>
        <strain evidence="4">ATCC 36951</strain>
    </source>
</reference>
<evidence type="ECO:0000256" key="1">
    <source>
        <dbReference type="ARBA" id="ARBA00006484"/>
    </source>
</evidence>
<comment type="similarity">
    <text evidence="1">Belongs to the short-chain dehydrogenases/reductases (SDR) family.</text>
</comment>
<proteinExistence type="inferred from homology"/>
<dbReference type="Proteomes" id="UP000799537">
    <property type="component" value="Unassembled WGS sequence"/>
</dbReference>
<dbReference type="SUPFAM" id="SSF51735">
    <property type="entry name" value="NAD(P)-binding Rossmann-fold domains"/>
    <property type="match status" value="1"/>
</dbReference>
<evidence type="ECO:0008006" key="6">
    <source>
        <dbReference type="Google" id="ProtNLM"/>
    </source>
</evidence>
<gene>
    <name evidence="4" type="ORF">M409DRAFT_30064</name>
</gene>
<evidence type="ECO:0000313" key="4">
    <source>
        <dbReference type="EMBL" id="KAF2159446.1"/>
    </source>
</evidence>
<organism evidence="4 5">
    <name type="scientific">Zasmidium cellare ATCC 36951</name>
    <dbReference type="NCBI Taxonomy" id="1080233"/>
    <lineage>
        <taxon>Eukaryota</taxon>
        <taxon>Fungi</taxon>
        <taxon>Dikarya</taxon>
        <taxon>Ascomycota</taxon>
        <taxon>Pezizomycotina</taxon>
        <taxon>Dothideomycetes</taxon>
        <taxon>Dothideomycetidae</taxon>
        <taxon>Mycosphaerellales</taxon>
        <taxon>Mycosphaerellaceae</taxon>
        <taxon>Zasmidium</taxon>
    </lineage>
</organism>
<name>A0A6A6C159_ZASCE</name>
<dbReference type="PANTHER" id="PTHR43180:SF31">
    <property type="entry name" value="CHAIN DEHYDROGENASE_REDUCTASE, PUTATIVE (AFU_ORTHOLOGUE AFUA_2G16570)-RELATED"/>
    <property type="match status" value="1"/>
</dbReference>